<keyword evidence="2" id="KW-1185">Reference proteome</keyword>
<dbReference type="Proteomes" id="UP001597399">
    <property type="component" value="Unassembled WGS sequence"/>
</dbReference>
<protein>
    <submittedName>
        <fullName evidence="1">Uncharacterized protein</fullName>
    </submittedName>
</protein>
<dbReference type="EMBL" id="JBHUMQ010000054">
    <property type="protein sequence ID" value="MFD2695790.1"/>
    <property type="molecule type" value="Genomic_DNA"/>
</dbReference>
<gene>
    <name evidence="1" type="ORF">ACFSUE_19485</name>
</gene>
<accession>A0ABW5S8P5</accession>
<proteinExistence type="predicted"/>
<name>A0ABW5S8P5_9BACL</name>
<evidence type="ECO:0000313" key="1">
    <source>
        <dbReference type="EMBL" id="MFD2695790.1"/>
    </source>
</evidence>
<comment type="caution">
    <text evidence="1">The sequence shown here is derived from an EMBL/GenBank/DDBJ whole genome shotgun (WGS) entry which is preliminary data.</text>
</comment>
<evidence type="ECO:0000313" key="2">
    <source>
        <dbReference type="Proteomes" id="UP001597399"/>
    </source>
</evidence>
<organism evidence="1 2">
    <name type="scientific">Sporolactobacillus shoreicorticis</name>
    <dbReference type="NCBI Taxonomy" id="1923877"/>
    <lineage>
        <taxon>Bacteria</taxon>
        <taxon>Bacillati</taxon>
        <taxon>Bacillota</taxon>
        <taxon>Bacilli</taxon>
        <taxon>Bacillales</taxon>
        <taxon>Sporolactobacillaceae</taxon>
        <taxon>Sporolactobacillus</taxon>
    </lineage>
</organism>
<sequence length="214" mass="24014">MSESKYDQLMKYLEGEIESYTPFDKNDLEKYAQAFKQNNIIQDTLSITNAANQNAIGGSYPADLSYFPDGIVYIQMPLIDSDVIVFATWDKKTNELISFGENYSDKNGDVSSKIYDGNGDLKKSESYTKEEVDNYQSELKKELDANTASEGKFQTLISKNTKYWIKRGVCWLAGKGSCGGFCMVFFETGPLGMGACNLACNYAWSHGICKRIKK</sequence>
<reference evidence="2" key="1">
    <citation type="journal article" date="2019" name="Int. J. Syst. Evol. Microbiol.">
        <title>The Global Catalogue of Microorganisms (GCM) 10K type strain sequencing project: providing services to taxonomists for standard genome sequencing and annotation.</title>
        <authorList>
            <consortium name="The Broad Institute Genomics Platform"/>
            <consortium name="The Broad Institute Genome Sequencing Center for Infectious Disease"/>
            <person name="Wu L."/>
            <person name="Ma J."/>
        </authorList>
    </citation>
    <scope>NUCLEOTIDE SEQUENCE [LARGE SCALE GENOMIC DNA]</scope>
    <source>
        <strain evidence="2">TISTR 2466</strain>
    </source>
</reference>
<dbReference type="RefSeq" id="WP_253061613.1">
    <property type="nucleotide sequence ID" value="NZ_JAMXWM010000009.1"/>
</dbReference>